<evidence type="ECO:0000256" key="1">
    <source>
        <dbReference type="ARBA" id="ARBA00004829"/>
    </source>
</evidence>
<dbReference type="PANTHER" id="PTHR43734:SF1">
    <property type="entry name" value="PHYTOENE DESATURASE"/>
    <property type="match status" value="1"/>
</dbReference>
<accession>A0ABP4Y037</accession>
<feature type="domain" description="Amine oxidase" evidence="5">
    <location>
        <begin position="13"/>
        <end position="485"/>
    </location>
</feature>
<protein>
    <submittedName>
        <fullName evidence="6">Phytoene desaturase family protein</fullName>
    </submittedName>
</protein>
<dbReference type="Proteomes" id="UP001500218">
    <property type="component" value="Unassembled WGS sequence"/>
</dbReference>
<reference evidence="7" key="1">
    <citation type="journal article" date="2019" name="Int. J. Syst. Evol. Microbiol.">
        <title>The Global Catalogue of Microorganisms (GCM) 10K type strain sequencing project: providing services to taxonomists for standard genome sequencing and annotation.</title>
        <authorList>
            <consortium name="The Broad Institute Genomics Platform"/>
            <consortium name="The Broad Institute Genome Sequencing Center for Infectious Disease"/>
            <person name="Wu L."/>
            <person name="Ma J."/>
        </authorList>
    </citation>
    <scope>NUCLEOTIDE SEQUENCE [LARGE SCALE GENOMIC DNA]</scope>
    <source>
        <strain evidence="7">JCM 13250</strain>
    </source>
</reference>
<evidence type="ECO:0000313" key="6">
    <source>
        <dbReference type="EMBL" id="GAA1795486.1"/>
    </source>
</evidence>
<dbReference type="EMBL" id="BAAALT010000039">
    <property type="protein sequence ID" value="GAA1795486.1"/>
    <property type="molecule type" value="Genomic_DNA"/>
</dbReference>
<proteinExistence type="inferred from homology"/>
<comment type="similarity">
    <text evidence="4">Belongs to the carotenoid/retinoid oxidoreductase family.</text>
</comment>
<dbReference type="PANTHER" id="PTHR43734">
    <property type="entry name" value="PHYTOENE DESATURASE"/>
    <property type="match status" value="1"/>
</dbReference>
<gene>
    <name evidence="6" type="primary">crtI_2</name>
    <name evidence="6" type="ORF">GCM10009682_16570</name>
</gene>
<name>A0ABP4Y037_9ACTN</name>
<dbReference type="Gene3D" id="3.50.50.60">
    <property type="entry name" value="FAD/NAD(P)-binding domain"/>
    <property type="match status" value="2"/>
</dbReference>
<comment type="pathway">
    <text evidence="1 4">Carotenoid biosynthesis.</text>
</comment>
<dbReference type="InterPro" id="IPR014105">
    <property type="entry name" value="Carotenoid/retinoid_OxRdtase"/>
</dbReference>
<evidence type="ECO:0000313" key="7">
    <source>
        <dbReference type="Proteomes" id="UP001500218"/>
    </source>
</evidence>
<dbReference type="Pfam" id="PF01593">
    <property type="entry name" value="Amino_oxidase"/>
    <property type="match status" value="1"/>
</dbReference>
<dbReference type="RefSeq" id="WP_344128019.1">
    <property type="nucleotide sequence ID" value="NZ_BAAALT010000039.1"/>
</dbReference>
<evidence type="ECO:0000256" key="3">
    <source>
        <dbReference type="ARBA" id="ARBA00023002"/>
    </source>
</evidence>
<comment type="caution">
    <text evidence="6">The sequence shown here is derived from an EMBL/GenBank/DDBJ whole genome shotgun (WGS) entry which is preliminary data.</text>
</comment>
<sequence length="488" mass="52006">MRERPVVVVGAGLGGLAAALHLAGDGRRVHVVERADAPGGRAGQLRVDGYTFDTGPTVLTMPDVIASTLGAVGEELDDWLDLVPLDPAYRAHFADGSTLDVRTDPEAMAAEVSALAGPREAAGYRDLARWLTRLYEVEFRSFIDRNIDSPVGLVGPDLARLVALGGLRRLSGRVAKYLRDPRTQKVFSFQTLYAGMAPHEALALYGVISYMDTVAGVWFPRGGMHALARALAGAAGKHGVEFSYGAAVTRIETRGGRATAVIVEDGTRIEADALVVNADLGVAYRELLPDAPAPRRLARARYSPSCLLLHVGADFAAPSDAHHNIHFGDAWRATFDELVRDGVPQSDPSLLVCRPSVTDPALAPAGRHSYYVLVPAPHLGGRFDWAADGDRLVEATWAELARRGYAGLRGSAEVVRTVTPVDWAALDLPMGTPFSLAHTFAQTGPFRPANRARGLSNVFFAGAATHPGVGVPTVLISGRLAAERVRKA</sequence>
<dbReference type="SUPFAM" id="SSF51905">
    <property type="entry name" value="FAD/NAD(P)-binding domain"/>
    <property type="match status" value="1"/>
</dbReference>
<evidence type="ECO:0000259" key="5">
    <source>
        <dbReference type="Pfam" id="PF01593"/>
    </source>
</evidence>
<evidence type="ECO:0000256" key="4">
    <source>
        <dbReference type="RuleBase" id="RU362075"/>
    </source>
</evidence>
<keyword evidence="3 4" id="KW-0560">Oxidoreductase</keyword>
<dbReference type="InterPro" id="IPR036188">
    <property type="entry name" value="FAD/NAD-bd_sf"/>
</dbReference>
<dbReference type="NCBIfam" id="TIGR02734">
    <property type="entry name" value="crtI_fam"/>
    <property type="match status" value="1"/>
</dbReference>
<keyword evidence="7" id="KW-1185">Reference proteome</keyword>
<evidence type="ECO:0000256" key="2">
    <source>
        <dbReference type="ARBA" id="ARBA00022746"/>
    </source>
</evidence>
<dbReference type="InterPro" id="IPR002937">
    <property type="entry name" value="Amino_oxidase"/>
</dbReference>
<organism evidence="6 7">
    <name type="scientific">Luedemannella flava</name>
    <dbReference type="NCBI Taxonomy" id="349316"/>
    <lineage>
        <taxon>Bacteria</taxon>
        <taxon>Bacillati</taxon>
        <taxon>Actinomycetota</taxon>
        <taxon>Actinomycetes</taxon>
        <taxon>Micromonosporales</taxon>
        <taxon>Micromonosporaceae</taxon>
        <taxon>Luedemannella</taxon>
    </lineage>
</organism>
<keyword evidence="2 4" id="KW-0125">Carotenoid biosynthesis</keyword>